<dbReference type="Pfam" id="PF01391">
    <property type="entry name" value="Collagen"/>
    <property type="match status" value="1"/>
</dbReference>
<dbReference type="InterPro" id="IPR008160">
    <property type="entry name" value="Collagen"/>
</dbReference>
<organism evidence="3 4">
    <name type="scientific">Paramuricea clavata</name>
    <name type="common">Red gorgonian</name>
    <name type="synonym">Violescent sea-whip</name>
    <dbReference type="NCBI Taxonomy" id="317549"/>
    <lineage>
        <taxon>Eukaryota</taxon>
        <taxon>Metazoa</taxon>
        <taxon>Cnidaria</taxon>
        <taxon>Anthozoa</taxon>
        <taxon>Octocorallia</taxon>
        <taxon>Malacalcyonacea</taxon>
        <taxon>Plexauridae</taxon>
        <taxon>Paramuricea</taxon>
    </lineage>
</organism>
<feature type="region of interest" description="Disordered" evidence="1">
    <location>
        <begin position="239"/>
        <end position="316"/>
    </location>
</feature>
<proteinExistence type="predicted"/>
<comment type="caution">
    <text evidence="3">The sequence shown here is derived from an EMBL/GenBank/DDBJ whole genome shotgun (WGS) entry which is preliminary data.</text>
</comment>
<feature type="transmembrane region" description="Helical" evidence="2">
    <location>
        <begin position="43"/>
        <end position="61"/>
    </location>
</feature>
<feature type="transmembrane region" description="Helical" evidence="2">
    <location>
        <begin position="82"/>
        <end position="103"/>
    </location>
</feature>
<dbReference type="EMBL" id="CACRXK020000932">
    <property type="protein sequence ID" value="CAB3985870.1"/>
    <property type="molecule type" value="Genomic_DNA"/>
</dbReference>
<dbReference type="PANTHER" id="PTHR24637">
    <property type="entry name" value="COLLAGEN"/>
    <property type="match status" value="1"/>
</dbReference>
<protein>
    <submittedName>
        <fullName evidence="3">Uncharacterized protein</fullName>
    </submittedName>
</protein>
<evidence type="ECO:0000256" key="1">
    <source>
        <dbReference type="SAM" id="MobiDB-lite"/>
    </source>
</evidence>
<accession>A0A6S7GM59</accession>
<feature type="compositionally biased region" description="Low complexity" evidence="1">
    <location>
        <begin position="253"/>
        <end position="264"/>
    </location>
</feature>
<feature type="compositionally biased region" description="Basic and acidic residues" evidence="1">
    <location>
        <begin position="166"/>
        <end position="178"/>
    </location>
</feature>
<feature type="compositionally biased region" description="Low complexity" evidence="1">
    <location>
        <begin position="277"/>
        <end position="303"/>
    </location>
</feature>
<reference evidence="3" key="1">
    <citation type="submission" date="2020-04" db="EMBL/GenBank/DDBJ databases">
        <authorList>
            <person name="Alioto T."/>
            <person name="Alioto T."/>
            <person name="Gomez Garrido J."/>
        </authorList>
    </citation>
    <scope>NUCLEOTIDE SEQUENCE</scope>
    <source>
        <strain evidence="3">A484AB</strain>
    </source>
</reference>
<name>A0A6S7GM59_PARCT</name>
<keyword evidence="4" id="KW-1185">Reference proteome</keyword>
<sequence length="422" mass="46061">MEKLNKRPSNFIYHLLDIFFQLVLIVDPGLIKTTSFRLFSVSTAGQISVFFVHSPNLYVVGRKNWTINFTAGKPLRQDIKEAMLIFKLSCTVLVLFGVSYSLASEWKEFTDRENSDVHIFYEPEPSVFNGCGCRDGQPGRLGRDGKDGQSIVGPAGRDGTNGVNGRDGKDGPKGEKGDPGPPGKIDTKELNALKARVNTLESTIIALEKKSLAAIQKVKDTFELQIKYLEQLIKEVNATKSQTPGPRGPVGPEGPRGARGAPGVNGKDGSPGKTGAQGSQGPRGVRGVQGPPGQTGVQGPRGEQGPRGPPGQDCANTLRQCRFKTKTVGARQKDYRYVYVYARASQNYQIIGGSCSSHNAAEGSLYRLQNGEYVCACTGKTKAKYPLKPRYSHVHRDDDDDDDDDGKDYRDCIINYWECPVV</sequence>
<dbReference type="AlphaFoldDB" id="A0A6S7GM59"/>
<evidence type="ECO:0000313" key="3">
    <source>
        <dbReference type="EMBL" id="CAB3985870.1"/>
    </source>
</evidence>
<dbReference type="OrthoDB" id="6011593at2759"/>
<keyword evidence="2" id="KW-0472">Membrane</keyword>
<keyword evidence="2" id="KW-1133">Transmembrane helix</keyword>
<evidence type="ECO:0000256" key="2">
    <source>
        <dbReference type="SAM" id="Phobius"/>
    </source>
</evidence>
<keyword evidence="2" id="KW-0812">Transmembrane</keyword>
<gene>
    <name evidence="3" type="ORF">PACLA_8A084275</name>
</gene>
<feature type="transmembrane region" description="Helical" evidence="2">
    <location>
        <begin position="12"/>
        <end position="31"/>
    </location>
</feature>
<evidence type="ECO:0000313" key="4">
    <source>
        <dbReference type="Proteomes" id="UP001152795"/>
    </source>
</evidence>
<dbReference type="Proteomes" id="UP001152795">
    <property type="component" value="Unassembled WGS sequence"/>
</dbReference>
<feature type="region of interest" description="Disordered" evidence="1">
    <location>
        <begin position="138"/>
        <end position="188"/>
    </location>
</feature>